<evidence type="ECO:0000256" key="2">
    <source>
        <dbReference type="ARBA" id="ARBA00008380"/>
    </source>
</evidence>
<comment type="function">
    <text evidence="8">An outer membrane protein that may participate in pathogenesis. Some human Lyme disease patients have antibodies against this protein. The Mlp proteins probably undergo intragenic recombination, generating new alleles.</text>
</comment>
<gene>
    <name evidence="9" type="ORF">HNP68_001136</name>
</gene>
<keyword evidence="5" id="KW-0564">Palmitate</keyword>
<accession>A0ABR6PB56</accession>
<organism evidence="9 10">
    <name type="scientific">Borreliella yangtzensis</name>
    <dbReference type="NCBI Taxonomy" id="683292"/>
    <lineage>
        <taxon>Bacteria</taxon>
        <taxon>Pseudomonadati</taxon>
        <taxon>Spirochaetota</taxon>
        <taxon>Spirochaetia</taxon>
        <taxon>Spirochaetales</taxon>
        <taxon>Borreliaceae</taxon>
        <taxon>Borreliella</taxon>
    </lineage>
</organism>
<evidence type="ECO:0000313" key="9">
    <source>
        <dbReference type="EMBL" id="MBB6043514.1"/>
    </source>
</evidence>
<proteinExistence type="inferred from homology"/>
<dbReference type="Pfam" id="PF03304">
    <property type="entry name" value="Mlp"/>
    <property type="match status" value="1"/>
</dbReference>
<keyword evidence="4" id="KW-0472">Membrane</keyword>
<keyword evidence="3" id="KW-0732">Signal</keyword>
<comment type="caution">
    <text evidence="9">The sequence shown here is derived from an EMBL/GenBank/DDBJ whole genome shotgun (WGS) entry which is preliminary data.</text>
</comment>
<sequence length="164" mass="18589">MKIINTLFCLFLIVINSCNSNDHDTLKNKNKLTELQQAKNGEKHDSGQIELQQEIPKSPEELLKETPKSPEELLKEKLSEDQKIHLDWLKTALTNAGEFDKFLQYDVSKIKTALDHIKTELNKCKGRKTAAQQENIFKEMVKGALSGGDIDQIQQALSLCDILP</sequence>
<comment type="similarity">
    <text evidence="2">Belongs to the Multicopy lipoprotein (Mlp) family.</text>
</comment>
<comment type="subcellular location">
    <subcellularLocation>
        <location evidence="1">Cell outer membrane</location>
        <topology evidence="1">Lipid-anchor</topology>
    </subcellularLocation>
</comment>
<dbReference type="InterPro" id="IPR004983">
    <property type="entry name" value="Mlp"/>
</dbReference>
<evidence type="ECO:0000256" key="8">
    <source>
        <dbReference type="ARBA" id="ARBA00046007"/>
    </source>
</evidence>
<keyword evidence="7" id="KW-0449">Lipoprotein</keyword>
<evidence type="ECO:0000256" key="1">
    <source>
        <dbReference type="ARBA" id="ARBA00004459"/>
    </source>
</evidence>
<keyword evidence="10" id="KW-1185">Reference proteome</keyword>
<name>A0ABR6PB56_9SPIR</name>
<dbReference type="Proteomes" id="UP000555838">
    <property type="component" value="Unassembled WGS sequence"/>
</dbReference>
<evidence type="ECO:0000256" key="7">
    <source>
        <dbReference type="ARBA" id="ARBA00023288"/>
    </source>
</evidence>
<evidence type="ECO:0000313" key="10">
    <source>
        <dbReference type="Proteomes" id="UP000555838"/>
    </source>
</evidence>
<reference evidence="9 10" key="1">
    <citation type="submission" date="2020-08" db="EMBL/GenBank/DDBJ databases">
        <title>Genomic Encyclopedia of Type Strains, Phase IV (KMG-IV): sequencing the most valuable type-strain genomes for metagenomic binning, comparative biology and taxonomic classification.</title>
        <authorList>
            <person name="Goeker M."/>
        </authorList>
    </citation>
    <scope>NUCLEOTIDE SEQUENCE [LARGE SCALE GENOMIC DNA]</scope>
    <source>
        <strain evidence="9 10">DSM 24625</strain>
    </source>
</reference>
<evidence type="ECO:0000256" key="3">
    <source>
        <dbReference type="ARBA" id="ARBA00022729"/>
    </source>
</evidence>
<dbReference type="EMBL" id="JACHFG010000012">
    <property type="protein sequence ID" value="MBB6043514.1"/>
    <property type="molecule type" value="Genomic_DNA"/>
</dbReference>
<evidence type="ECO:0000256" key="5">
    <source>
        <dbReference type="ARBA" id="ARBA00023139"/>
    </source>
</evidence>
<evidence type="ECO:0000256" key="6">
    <source>
        <dbReference type="ARBA" id="ARBA00023237"/>
    </source>
</evidence>
<evidence type="ECO:0000256" key="4">
    <source>
        <dbReference type="ARBA" id="ARBA00023136"/>
    </source>
</evidence>
<keyword evidence="6" id="KW-0998">Cell outer membrane</keyword>
<protein>
    <submittedName>
        <fullName evidence="9">Vacuolar-type H+-ATPase subunit I/STV1</fullName>
    </submittedName>
</protein>
<dbReference type="RefSeq" id="WP_183221293.1">
    <property type="nucleotide sequence ID" value="NZ_CP179660.1"/>
</dbReference>